<feature type="domain" description="Gnk2-homologous" evidence="6">
    <location>
        <begin position="125"/>
        <end position="222"/>
    </location>
</feature>
<name>A0ABQ7MGV4_BRACM</name>
<evidence type="ECO:0000256" key="3">
    <source>
        <dbReference type="ARBA" id="ARBA00022729"/>
    </source>
</evidence>
<evidence type="ECO:0000256" key="2">
    <source>
        <dbReference type="ARBA" id="ARBA00022525"/>
    </source>
</evidence>
<dbReference type="Gene3D" id="3.30.430.20">
    <property type="entry name" value="Gnk2 domain, C-X8-C-X2-C motif"/>
    <property type="match status" value="2"/>
</dbReference>
<gene>
    <name evidence="7" type="primary">A05g507220.1_BraROA</name>
    <name evidence="7" type="ORF">IGI04_019788</name>
</gene>
<sequence length="346" mass="39865">MYIIRLRRICQRYKSRIIWYDQCLLEITSYDFFGKINYDNNFCMSNVKKLGDKFTFTSVCNTLMDNKTTLATSNVHYTEPTALFYVGDTRFKGARFVGRRLGAVLLAIQLLLISSELPLNTTNEYLNHKCLVSEGKYKPGSEYERHLNNIIKMFYSGSYRGFYLSGMNNDNAILQCRADSYGTKCHDCFATALAKLRRKCPWYKGMIIWYNQCLLAITTTDAIGKIDYDNNFCMSNAKKLGGDKSDFTRTWKTLMDNLTTLATTTRGKDEYTMFSAGETLYKGDKMYGMVQCTYDLSLRACKECLVFNSVRFQDCLSDTRGARFVGGTCTFRFEFYPFLSKPVLNI</sequence>
<proteinExistence type="inferred from homology"/>
<comment type="subcellular location">
    <subcellularLocation>
        <location evidence="1">Secreted</location>
    </subcellularLocation>
</comment>
<protein>
    <recommendedName>
        <fullName evidence="6">Gnk2-homologous domain-containing protein</fullName>
    </recommendedName>
</protein>
<accession>A0ABQ7MGV4</accession>
<keyword evidence="4" id="KW-0677">Repeat</keyword>
<dbReference type="Pfam" id="PF01657">
    <property type="entry name" value="Stress-antifung"/>
    <property type="match status" value="2"/>
</dbReference>
<dbReference type="CDD" id="cd23509">
    <property type="entry name" value="Gnk2-like"/>
    <property type="match status" value="2"/>
</dbReference>
<evidence type="ECO:0000256" key="4">
    <source>
        <dbReference type="ARBA" id="ARBA00022737"/>
    </source>
</evidence>
<dbReference type="Proteomes" id="UP000823674">
    <property type="component" value="Chromosome A05"/>
</dbReference>
<evidence type="ECO:0000313" key="7">
    <source>
        <dbReference type="EMBL" id="KAG5397974.1"/>
    </source>
</evidence>
<evidence type="ECO:0000256" key="5">
    <source>
        <dbReference type="ARBA" id="ARBA00038515"/>
    </source>
</evidence>
<dbReference type="PANTHER" id="PTHR32411">
    <property type="entry name" value="CYSTEINE-RICH REPEAT SECRETORY PROTEIN 38-RELATED"/>
    <property type="match status" value="1"/>
</dbReference>
<dbReference type="EMBL" id="JADBGQ010000005">
    <property type="protein sequence ID" value="KAG5397974.1"/>
    <property type="molecule type" value="Genomic_DNA"/>
</dbReference>
<keyword evidence="8" id="KW-1185">Reference proteome</keyword>
<evidence type="ECO:0000256" key="1">
    <source>
        <dbReference type="ARBA" id="ARBA00004613"/>
    </source>
</evidence>
<reference evidence="7 8" key="1">
    <citation type="submission" date="2021-03" db="EMBL/GenBank/DDBJ databases">
        <authorList>
            <person name="King G.J."/>
            <person name="Bancroft I."/>
            <person name="Baten A."/>
            <person name="Bloomfield J."/>
            <person name="Borpatragohain P."/>
            <person name="He Z."/>
            <person name="Irish N."/>
            <person name="Irwin J."/>
            <person name="Liu K."/>
            <person name="Mauleon R.P."/>
            <person name="Moore J."/>
            <person name="Morris R."/>
            <person name="Ostergaard L."/>
            <person name="Wang B."/>
            <person name="Wells R."/>
        </authorList>
    </citation>
    <scope>NUCLEOTIDE SEQUENCE [LARGE SCALE GENOMIC DNA]</scope>
    <source>
        <strain evidence="7">R-o-18</strain>
        <tissue evidence="7">Leaf</tissue>
    </source>
</reference>
<evidence type="ECO:0000259" key="6">
    <source>
        <dbReference type="PROSITE" id="PS51473"/>
    </source>
</evidence>
<dbReference type="InterPro" id="IPR038408">
    <property type="entry name" value="GNK2_sf"/>
</dbReference>
<keyword evidence="3" id="KW-0732">Signal</keyword>
<dbReference type="PROSITE" id="PS51473">
    <property type="entry name" value="GNK2"/>
    <property type="match status" value="2"/>
</dbReference>
<feature type="domain" description="Gnk2-homologous" evidence="6">
    <location>
        <begin position="228"/>
        <end position="338"/>
    </location>
</feature>
<comment type="similarity">
    <text evidence="5">Belongs to the cysteine-rich repeat secretory protein family.</text>
</comment>
<dbReference type="InterPro" id="IPR002902">
    <property type="entry name" value="GNK2"/>
</dbReference>
<organism evidence="7 8">
    <name type="scientific">Brassica rapa subsp. trilocularis</name>
    <dbReference type="NCBI Taxonomy" id="1813537"/>
    <lineage>
        <taxon>Eukaryota</taxon>
        <taxon>Viridiplantae</taxon>
        <taxon>Streptophyta</taxon>
        <taxon>Embryophyta</taxon>
        <taxon>Tracheophyta</taxon>
        <taxon>Spermatophyta</taxon>
        <taxon>Magnoliopsida</taxon>
        <taxon>eudicotyledons</taxon>
        <taxon>Gunneridae</taxon>
        <taxon>Pentapetalae</taxon>
        <taxon>rosids</taxon>
        <taxon>malvids</taxon>
        <taxon>Brassicales</taxon>
        <taxon>Brassicaceae</taxon>
        <taxon>Brassiceae</taxon>
        <taxon>Brassica</taxon>
    </lineage>
</organism>
<keyword evidence="2" id="KW-0964">Secreted</keyword>
<comment type="caution">
    <text evidence="7">The sequence shown here is derived from an EMBL/GenBank/DDBJ whole genome shotgun (WGS) entry which is preliminary data.</text>
</comment>
<evidence type="ECO:0000313" key="8">
    <source>
        <dbReference type="Proteomes" id="UP000823674"/>
    </source>
</evidence>
<dbReference type="InterPro" id="IPR050581">
    <property type="entry name" value="CRR_secretory_protein"/>
</dbReference>
<dbReference type="PANTHER" id="PTHR32411:SF62">
    <property type="entry name" value="GENOME ASSEMBLY, CHROMOSOME: A05"/>
    <property type="match status" value="1"/>
</dbReference>